<dbReference type="PANTHER" id="PTHR43371">
    <property type="entry name" value="VITAMIN B12-DEPENDENT RIBONUCLEOTIDE REDUCTASE"/>
    <property type="match status" value="1"/>
</dbReference>
<keyword evidence="9 11" id="KW-0170">Cobalt</keyword>
<evidence type="ECO:0000313" key="14">
    <source>
        <dbReference type="EMBL" id="AWM13544.1"/>
    </source>
</evidence>
<dbReference type="GO" id="GO:0005524">
    <property type="term" value="F:ATP binding"/>
    <property type="evidence" value="ECO:0007669"/>
    <property type="project" value="InterPro"/>
</dbReference>
<comment type="cofactor">
    <cofactor evidence="1 11">
        <name>adenosylcob(III)alamin</name>
        <dbReference type="ChEBI" id="CHEBI:18408"/>
    </cofactor>
</comment>
<evidence type="ECO:0000256" key="5">
    <source>
        <dbReference type="ARBA" id="ARBA00022741"/>
    </source>
</evidence>
<keyword evidence="6 11" id="KW-0560">Oxidoreductase</keyword>
<keyword evidence="4 11" id="KW-0237">DNA synthesis</keyword>
<dbReference type="OrthoDB" id="9762933at2"/>
<evidence type="ECO:0000256" key="11">
    <source>
        <dbReference type="RuleBase" id="RU364064"/>
    </source>
</evidence>
<proteinExistence type="inferred from homology"/>
<keyword evidence="5 11" id="KW-0547">Nucleotide-binding</keyword>
<dbReference type="Proteomes" id="UP000245429">
    <property type="component" value="Chromosome"/>
</dbReference>
<name>A0A2U8QUL8_9FLAO</name>
<dbReference type="GO" id="GO:0004748">
    <property type="term" value="F:ribonucleoside-diphosphate reductase activity, thioredoxin disulfide as acceptor"/>
    <property type="evidence" value="ECO:0007669"/>
    <property type="project" value="UniProtKB-EC"/>
</dbReference>
<evidence type="ECO:0000256" key="10">
    <source>
        <dbReference type="ARBA" id="ARBA00047754"/>
    </source>
</evidence>
<dbReference type="RefSeq" id="WP_109568912.1">
    <property type="nucleotide sequence ID" value="NZ_CP029463.1"/>
</dbReference>
<evidence type="ECO:0000259" key="13">
    <source>
        <dbReference type="Pfam" id="PF02867"/>
    </source>
</evidence>
<dbReference type="InterPro" id="IPR013344">
    <property type="entry name" value="RNR_NrdJ/NrdZ"/>
</dbReference>
<dbReference type="GO" id="GO:0031419">
    <property type="term" value="F:cobalamin binding"/>
    <property type="evidence" value="ECO:0007669"/>
    <property type="project" value="UniProtKB-KW"/>
</dbReference>
<dbReference type="Pfam" id="PF02867">
    <property type="entry name" value="Ribonuc_red_lgC"/>
    <property type="match status" value="1"/>
</dbReference>
<evidence type="ECO:0000256" key="3">
    <source>
        <dbReference type="ARBA" id="ARBA00022628"/>
    </source>
</evidence>
<evidence type="ECO:0000313" key="15">
    <source>
        <dbReference type="Proteomes" id="UP000245429"/>
    </source>
</evidence>
<evidence type="ECO:0000256" key="4">
    <source>
        <dbReference type="ARBA" id="ARBA00022634"/>
    </source>
</evidence>
<evidence type="ECO:0000256" key="2">
    <source>
        <dbReference type="ARBA" id="ARBA00007405"/>
    </source>
</evidence>
<dbReference type="PANTHER" id="PTHR43371:SF1">
    <property type="entry name" value="RIBONUCLEOSIDE-DIPHOSPHATE REDUCTASE"/>
    <property type="match status" value="1"/>
</dbReference>
<dbReference type="InterPro" id="IPR013509">
    <property type="entry name" value="RNR_lsu_N"/>
</dbReference>
<evidence type="ECO:0000256" key="6">
    <source>
        <dbReference type="ARBA" id="ARBA00023002"/>
    </source>
</evidence>
<evidence type="ECO:0000259" key="12">
    <source>
        <dbReference type="Pfam" id="PF00317"/>
    </source>
</evidence>
<dbReference type="EMBL" id="CP029463">
    <property type="protein sequence ID" value="AWM13544.1"/>
    <property type="molecule type" value="Genomic_DNA"/>
</dbReference>
<sequence>MDTNLEVQKKQIYSNEEAYQASLEYFKGDDLAARVWLNKYALKDSEGNVYEKSPDDMHYRIAKEIARIEARYPNPLSETKVYDLIKNFTYIIPQGSPMTGIGNPYQVASLSNCFVIGNKGQSDSYGGIMKIDQEQVQLMKRRGGVGHDLSHVRPKGSPVKNSALTSTGLVPFMERYSNSTREVAQDGRRGALMLSVSINHPDAEDFIDAKLEQGKITGANVSVRIDDGFMRAVKSGEAYTQKYPTFSPSPVVSKKINAVDLWKKIVHNAWQSAEPGILFWDTIIRESLPDCYADLGYETISTNPCGEIPLCPYDSCRLLAINLFSYVKNPFTKQAYFDFELFKEHVGYAQRMMDDIIDLELEKVDTILAKIDKDPEDDEIKRTERNLWLEIRKKAKEGRRTGVGITAEGDMLAALGIRYGSKEGNAFSIDVHKTLALAAYRSSVEMAKERGAFTIFEAQREVNNPFVQRIKEADEALFRDMQKYGRRNIALLTIAPTGTTSLMAQTTSGIEPVFMPVYKRRRKVNPNDKDVRVDFVDEVGDSWEEYIVFHHKFKQWMEVNGIDTSVNYSNEELDKIIEQSPYYKATSNDVDWLSKVEMQGAIQKWVDHSISVTINIPNDATEELVNQLYLKAWEVGCKGVTVYRDGSRSGVLIAKDEKKEKEVEDIDVTFKRVFPTKRPQILEADVVRFQNNKEKWIAFIGKIDGQPYEIFTGLADDEDGILLPRWVNDGFIIKNRDDKGNSRYDFQYVNTRGYKTTIEGLSFRFNPEFWNYAKFISGTLRHGLEIDNVVELINGLQLDNESINTWKNGVARALKRYIPDGTTASGQKCGNCGGTHLMYQEGCLTCKDCGSSKCG</sequence>
<dbReference type="InterPro" id="IPR000788">
    <property type="entry name" value="RNR_lg_C"/>
</dbReference>
<dbReference type="KEGG" id="fse:DI487_06505"/>
<dbReference type="GO" id="GO:0009263">
    <property type="term" value="P:deoxyribonucleotide biosynthetic process"/>
    <property type="evidence" value="ECO:0007669"/>
    <property type="project" value="UniProtKB-KW"/>
</dbReference>
<dbReference type="PRINTS" id="PR01183">
    <property type="entry name" value="RIBORDTASEM1"/>
</dbReference>
<dbReference type="CDD" id="cd02888">
    <property type="entry name" value="RNR_II_dimer"/>
    <property type="match status" value="1"/>
</dbReference>
<accession>A0A2U8QUL8</accession>
<organism evidence="14 15">
    <name type="scientific">Flavobacterium sediminis</name>
    <dbReference type="NCBI Taxonomy" id="2201181"/>
    <lineage>
        <taxon>Bacteria</taxon>
        <taxon>Pseudomonadati</taxon>
        <taxon>Bacteroidota</taxon>
        <taxon>Flavobacteriia</taxon>
        <taxon>Flavobacteriales</taxon>
        <taxon>Flavobacteriaceae</taxon>
        <taxon>Flavobacterium</taxon>
    </lineage>
</organism>
<evidence type="ECO:0000256" key="7">
    <source>
        <dbReference type="ARBA" id="ARBA00023116"/>
    </source>
</evidence>
<dbReference type="Pfam" id="PF00317">
    <property type="entry name" value="Ribonuc_red_lgN"/>
    <property type="match status" value="1"/>
</dbReference>
<evidence type="ECO:0000256" key="8">
    <source>
        <dbReference type="ARBA" id="ARBA00023157"/>
    </source>
</evidence>
<evidence type="ECO:0000256" key="9">
    <source>
        <dbReference type="ARBA" id="ARBA00023285"/>
    </source>
</evidence>
<keyword evidence="7" id="KW-0215">Deoxyribonucleotide synthesis</keyword>
<keyword evidence="8" id="KW-1015">Disulfide bond</keyword>
<comment type="function">
    <text evidence="11">Catalyzes the reduction of ribonucleotides to deoxyribonucleotides. May function to provide a pool of deoxyribonucleotide precursors for DNA repair during oxygen limitation and/or for immediate growth after restoration of oxygen.</text>
</comment>
<dbReference type="SUPFAM" id="SSF51998">
    <property type="entry name" value="PFL-like glycyl radical enzymes"/>
    <property type="match status" value="1"/>
</dbReference>
<comment type="catalytic activity">
    <reaction evidence="10 11">
        <text>a 2'-deoxyribonucleoside 5'-diphosphate + [thioredoxin]-disulfide + H2O = a ribonucleoside 5'-diphosphate + [thioredoxin]-dithiol</text>
        <dbReference type="Rhea" id="RHEA:23252"/>
        <dbReference type="Rhea" id="RHEA-COMP:10698"/>
        <dbReference type="Rhea" id="RHEA-COMP:10700"/>
        <dbReference type="ChEBI" id="CHEBI:15377"/>
        <dbReference type="ChEBI" id="CHEBI:29950"/>
        <dbReference type="ChEBI" id="CHEBI:50058"/>
        <dbReference type="ChEBI" id="CHEBI:57930"/>
        <dbReference type="ChEBI" id="CHEBI:73316"/>
        <dbReference type="EC" id="1.17.4.1"/>
    </reaction>
</comment>
<dbReference type="GO" id="GO:0071897">
    <property type="term" value="P:DNA biosynthetic process"/>
    <property type="evidence" value="ECO:0007669"/>
    <property type="project" value="UniProtKB-KW"/>
</dbReference>
<gene>
    <name evidence="14" type="ORF">DI487_06505</name>
</gene>
<reference evidence="14 15" key="1">
    <citation type="submission" date="2018-05" db="EMBL/GenBank/DDBJ databases">
        <title>Flavobacterium sp. MEBiC07310.</title>
        <authorList>
            <person name="Baek K."/>
        </authorList>
    </citation>
    <scope>NUCLEOTIDE SEQUENCE [LARGE SCALE GENOMIC DNA]</scope>
    <source>
        <strain evidence="14 15">MEBiC07310</strain>
    </source>
</reference>
<keyword evidence="3 11" id="KW-0846">Cobalamin</keyword>
<keyword evidence="15" id="KW-1185">Reference proteome</keyword>
<dbReference type="AlphaFoldDB" id="A0A2U8QUL8"/>
<feature type="domain" description="Ribonucleotide reductase large subunit C-terminal" evidence="13">
    <location>
        <begin position="111"/>
        <end position="643"/>
    </location>
</feature>
<protein>
    <recommendedName>
        <fullName evidence="11">Vitamin B12-dependent ribonucleotide reductase</fullName>
        <ecNumber evidence="11">1.17.4.1</ecNumber>
    </recommendedName>
</protein>
<dbReference type="InterPro" id="IPR050862">
    <property type="entry name" value="RdRp_reductase_class-2"/>
</dbReference>
<dbReference type="Gene3D" id="3.20.70.20">
    <property type="match status" value="1"/>
</dbReference>
<comment type="similarity">
    <text evidence="2 11">Belongs to the ribonucleoside diphosphate reductase class-2 family.</text>
</comment>
<dbReference type="NCBIfam" id="TIGR02504">
    <property type="entry name" value="NrdJ_Z"/>
    <property type="match status" value="1"/>
</dbReference>
<dbReference type="EC" id="1.17.4.1" evidence="11"/>
<evidence type="ECO:0000256" key="1">
    <source>
        <dbReference type="ARBA" id="ARBA00001922"/>
    </source>
</evidence>
<feature type="domain" description="Ribonucleotide reductase large subunit N-terminal" evidence="12">
    <location>
        <begin position="29"/>
        <end position="93"/>
    </location>
</feature>